<protein>
    <recommendedName>
        <fullName evidence="4">Cytochrome p450 protein</fullName>
    </recommendedName>
</protein>
<dbReference type="Proteomes" id="UP001521184">
    <property type="component" value="Unassembled WGS sequence"/>
</dbReference>
<sequence>MASSPDYDDSIYLGVWTNWEHGKILGVTLTVTRAHGNLLIALVSLFVTIAGTSFWRVGCFAIHYIYSTKTPQDGLYHQRQAILRNAANGATGLWSLLQVFHAWRTTARNPYRRILPLIASTSITLVVFALASIYSSRISTAAGNQVLLSGSGCGKVDIWDTNSTDRYRAYLPYMFQAITTSAGYSQECYLNGLDGVGCERFMKRNMPAKVDRNATCPFDPKICKSQDSNLLIDTGFIDSRSDLGINTDQSGRFRYRRLLHCAPLVTEGYSAVRKPRRNATGSNEESVLQYFYGELSARYNGIPANYTIVYAASTNGSWGPDPTYTPIRELDRKDSTVILFFLSTNQVDFMGNSGDAWYSTNTRISSATNVFDPMYRGSQPASPLGCVEQHQLCNPNRDASCTPLFASWHDSLRHVPPLWPAPADAAAVAWAYELALRLENTVAGVVGKLAAAALASTATRALGVQSPLAPDQWQQDVERFHNISMAGVQRRFVETATGPADPAMRAFLRRPPPPGAAPKEWLCRNQMVRSNAHANFSVFGLALVFVVGSFFVTLSWALESLVQWVQGRRKLDAYARFEWTMNETLQLQRQAHEGLEIGSWSGCDKGVPVAGSIDRLAVIDLQDLTHPKLKAPPSLVEEVPSTSDGEIQLQDV</sequence>
<keyword evidence="1" id="KW-0472">Membrane</keyword>
<feature type="transmembrane region" description="Helical" evidence="1">
    <location>
        <begin position="536"/>
        <end position="558"/>
    </location>
</feature>
<name>A0ABR3T154_9PEZI</name>
<evidence type="ECO:0008006" key="4">
    <source>
        <dbReference type="Google" id="ProtNLM"/>
    </source>
</evidence>
<comment type="caution">
    <text evidence="2">The sequence shown here is derived from an EMBL/GenBank/DDBJ whole genome shotgun (WGS) entry which is preliminary data.</text>
</comment>
<proteinExistence type="predicted"/>
<feature type="transmembrane region" description="Helical" evidence="1">
    <location>
        <begin position="38"/>
        <end position="66"/>
    </location>
</feature>
<keyword evidence="1" id="KW-1133">Transmembrane helix</keyword>
<organism evidence="2 3">
    <name type="scientific">Diplodia intermedia</name>
    <dbReference type="NCBI Taxonomy" id="856260"/>
    <lineage>
        <taxon>Eukaryota</taxon>
        <taxon>Fungi</taxon>
        <taxon>Dikarya</taxon>
        <taxon>Ascomycota</taxon>
        <taxon>Pezizomycotina</taxon>
        <taxon>Dothideomycetes</taxon>
        <taxon>Dothideomycetes incertae sedis</taxon>
        <taxon>Botryosphaeriales</taxon>
        <taxon>Botryosphaeriaceae</taxon>
        <taxon>Diplodia</taxon>
    </lineage>
</organism>
<evidence type="ECO:0000313" key="2">
    <source>
        <dbReference type="EMBL" id="KAL1633282.1"/>
    </source>
</evidence>
<feature type="transmembrane region" description="Helical" evidence="1">
    <location>
        <begin position="115"/>
        <end position="134"/>
    </location>
</feature>
<reference evidence="2 3" key="1">
    <citation type="journal article" date="2023" name="Plant Dis.">
        <title>First Report of Diplodia intermedia Causing Canker and Dieback Diseases on Apple Trees in Canada.</title>
        <authorList>
            <person name="Ellouze W."/>
            <person name="Ilyukhin E."/>
            <person name="Sulman M."/>
            <person name="Ali S."/>
        </authorList>
    </citation>
    <scope>NUCLEOTIDE SEQUENCE [LARGE SCALE GENOMIC DNA]</scope>
    <source>
        <strain evidence="2 3">M45-28</strain>
    </source>
</reference>
<dbReference type="EMBL" id="JAKEKT020000159">
    <property type="protein sequence ID" value="KAL1633282.1"/>
    <property type="molecule type" value="Genomic_DNA"/>
</dbReference>
<gene>
    <name evidence="2" type="ORF">SLS58_011148</name>
</gene>
<evidence type="ECO:0000313" key="3">
    <source>
        <dbReference type="Proteomes" id="UP001521184"/>
    </source>
</evidence>
<keyword evidence="1" id="KW-0812">Transmembrane</keyword>
<keyword evidence="3" id="KW-1185">Reference proteome</keyword>
<accession>A0ABR3T154</accession>
<feature type="transmembrane region" description="Helical" evidence="1">
    <location>
        <begin position="86"/>
        <end position="103"/>
    </location>
</feature>
<evidence type="ECO:0000256" key="1">
    <source>
        <dbReference type="SAM" id="Phobius"/>
    </source>
</evidence>